<dbReference type="EMBL" id="CP043494">
    <property type="protein sequence ID" value="WNG50111.1"/>
    <property type="molecule type" value="Genomic_DNA"/>
</dbReference>
<organism evidence="1 2">
    <name type="scientific">Archangium minus</name>
    <dbReference type="NCBI Taxonomy" id="83450"/>
    <lineage>
        <taxon>Bacteria</taxon>
        <taxon>Pseudomonadati</taxon>
        <taxon>Myxococcota</taxon>
        <taxon>Myxococcia</taxon>
        <taxon>Myxococcales</taxon>
        <taxon>Cystobacterineae</taxon>
        <taxon>Archangiaceae</taxon>
        <taxon>Archangium</taxon>
    </lineage>
</organism>
<accession>A0ABY9X3X2</accession>
<sequence>MGTSKHLAFLGKGIPHKEVRAKNGGRCLAKHEPGYKEKCSCSHRWQAFEQALAHSGTYKLQKAVGEGSWELLFRGNHKAVAAVVNRGLKATLSPDNKGMYLHEVAKPRPEDWDISRDKRNFKWDCNVPYYHEAHHVVPDATLRKIFLAIFGPEEGGSNELVIKVVAEVLEAPYCVHHMENMLILPMDEKVGDALQLPIHRETKQCSHSAYDEYVEARLKSSLMAALEQIMKKHKEEKTEEPKYKDLATTLTKEAETLYGEVAAARRTQGFTSVEQMGQRLKAGL</sequence>
<protein>
    <submittedName>
        <fullName evidence="1">Uncharacterized protein</fullName>
    </submittedName>
</protein>
<gene>
    <name evidence="1" type="ORF">F0U60_42805</name>
</gene>
<dbReference type="Proteomes" id="UP001611383">
    <property type="component" value="Chromosome"/>
</dbReference>
<keyword evidence="2" id="KW-1185">Reference proteome</keyword>
<name>A0ABY9X3X2_9BACT</name>
<evidence type="ECO:0000313" key="2">
    <source>
        <dbReference type="Proteomes" id="UP001611383"/>
    </source>
</evidence>
<proteinExistence type="predicted"/>
<evidence type="ECO:0000313" key="1">
    <source>
        <dbReference type="EMBL" id="WNG50111.1"/>
    </source>
</evidence>
<reference evidence="1 2" key="1">
    <citation type="submission" date="2019-08" db="EMBL/GenBank/DDBJ databases">
        <title>Archangium and Cystobacter genomes.</title>
        <authorList>
            <person name="Chen I.-C.K."/>
            <person name="Wielgoss S."/>
        </authorList>
    </citation>
    <scope>NUCLEOTIDE SEQUENCE [LARGE SCALE GENOMIC DNA]</scope>
    <source>
        <strain evidence="1 2">Cbm 6</strain>
    </source>
</reference>